<feature type="domain" description="Putative mannosyltransferase YkcA/B-like C-terminal" evidence="1">
    <location>
        <begin position="21"/>
        <end position="108"/>
    </location>
</feature>
<protein>
    <recommendedName>
        <fullName evidence="1">Putative mannosyltransferase YkcA/B-like C-terminal domain-containing protein</fullName>
    </recommendedName>
</protein>
<dbReference type="EMBL" id="FWYC01000004">
    <property type="protein sequence ID" value="SMC71147.1"/>
    <property type="molecule type" value="Genomic_DNA"/>
</dbReference>
<accession>A0A1W2BDT2</accession>
<keyword evidence="3" id="KW-1185">Reference proteome</keyword>
<dbReference type="InterPro" id="IPR056785">
    <property type="entry name" value="YkcA/B-like_C"/>
</dbReference>
<dbReference type="RefSeq" id="WP_030476761.1">
    <property type="nucleotide sequence ID" value="NZ_JOEA01000007.1"/>
</dbReference>
<dbReference type="AlphaFoldDB" id="A0A1W2BDT2"/>
<dbReference type="eggNOG" id="COG1807">
    <property type="taxonomic scope" value="Bacteria"/>
</dbReference>
<sequence>MQGGPPGGGRGELTDEQKRILSYAKENSGGAGITLAVAGPAQMASPFIMGSDEVVIGMGGFSGSDDAPSVGQLQAWLTEGRLKFVLGGEMGGRGPGGRGDNGRQEWIAVHCSTVDPSAYGGGSAQLLECRA</sequence>
<proteinExistence type="predicted"/>
<evidence type="ECO:0000259" key="1">
    <source>
        <dbReference type="Pfam" id="PF24878"/>
    </source>
</evidence>
<dbReference type="Proteomes" id="UP000192840">
    <property type="component" value="Unassembled WGS sequence"/>
</dbReference>
<dbReference type="Pfam" id="PF24878">
    <property type="entry name" value="YkcB_C"/>
    <property type="match status" value="1"/>
</dbReference>
<reference evidence="3" key="1">
    <citation type="submission" date="2017-04" db="EMBL/GenBank/DDBJ databases">
        <authorList>
            <person name="Varghese N."/>
            <person name="Submissions S."/>
        </authorList>
    </citation>
    <scope>NUCLEOTIDE SEQUENCE [LARGE SCALE GENOMIC DNA]</scope>
    <source>
        <strain evidence="3">DSM 44073</strain>
    </source>
</reference>
<organism evidence="2 3">
    <name type="scientific">Lentzea albidocapillata</name>
    <dbReference type="NCBI Taxonomy" id="40571"/>
    <lineage>
        <taxon>Bacteria</taxon>
        <taxon>Bacillati</taxon>
        <taxon>Actinomycetota</taxon>
        <taxon>Actinomycetes</taxon>
        <taxon>Pseudonocardiales</taxon>
        <taxon>Pseudonocardiaceae</taxon>
        <taxon>Lentzea</taxon>
    </lineage>
</organism>
<dbReference type="STRING" id="40571.SAMN05660733_01431"/>
<gene>
    <name evidence="2" type="ORF">SAMN05660733_01431</name>
</gene>
<evidence type="ECO:0000313" key="2">
    <source>
        <dbReference type="EMBL" id="SMC71147.1"/>
    </source>
</evidence>
<name>A0A1W2BDT2_9PSEU</name>
<evidence type="ECO:0000313" key="3">
    <source>
        <dbReference type="Proteomes" id="UP000192840"/>
    </source>
</evidence>